<name>A0A518RGN7_9SPHN</name>
<feature type="domain" description="DUF4349" evidence="4">
    <location>
        <begin position="74"/>
        <end position="283"/>
    </location>
</feature>
<dbReference type="PROSITE" id="PS51257">
    <property type="entry name" value="PROKAR_LIPOPROTEIN"/>
    <property type="match status" value="1"/>
</dbReference>
<keyword evidence="3" id="KW-0732">Signal</keyword>
<dbReference type="EMBL" id="CP042239">
    <property type="protein sequence ID" value="QDX26610.1"/>
    <property type="molecule type" value="Genomic_DNA"/>
</dbReference>
<feature type="coiled-coil region" evidence="1">
    <location>
        <begin position="192"/>
        <end position="219"/>
    </location>
</feature>
<organism evidence="5 6">
    <name type="scientific">Sphingomonas suaedae</name>
    <dbReference type="NCBI Taxonomy" id="2599297"/>
    <lineage>
        <taxon>Bacteria</taxon>
        <taxon>Pseudomonadati</taxon>
        <taxon>Pseudomonadota</taxon>
        <taxon>Alphaproteobacteria</taxon>
        <taxon>Sphingomonadales</taxon>
        <taxon>Sphingomonadaceae</taxon>
        <taxon>Sphingomonas</taxon>
    </lineage>
</organism>
<dbReference type="Proteomes" id="UP000318055">
    <property type="component" value="Chromosome"/>
</dbReference>
<evidence type="ECO:0000313" key="5">
    <source>
        <dbReference type="EMBL" id="QDX26610.1"/>
    </source>
</evidence>
<proteinExistence type="predicted"/>
<evidence type="ECO:0000256" key="2">
    <source>
        <dbReference type="SAM" id="Phobius"/>
    </source>
</evidence>
<evidence type="ECO:0000259" key="4">
    <source>
        <dbReference type="Pfam" id="PF14257"/>
    </source>
</evidence>
<sequence>MRWITGSPMLIGLALLSACGQADQQQDVAVAEEAAMEAPMAETAAPKAGEGDAVATTAPVAVTLPRIAYIYRVGYRLPGDAIPALQQAHVALCDKMGAARCQVAGLQRSGGEADYGNGTLKLRVESKSARAFLDTLNKVASDKGGRPVDTAIEAEDVSKQMVDAEARIRQRELLVGRLTEILRTRQGGVGDLVAAERAVAEAQEELDQAKGWLTELRGRVAFSTIEIGYNAQAADAGGFGAQIGDTLADSGSLFLIGLRGLLTVLIVLAPWVLVFGPLIWLALRWRRRRNRVVPPPSD</sequence>
<keyword evidence="1" id="KW-0175">Coiled coil</keyword>
<evidence type="ECO:0000313" key="6">
    <source>
        <dbReference type="Proteomes" id="UP000318055"/>
    </source>
</evidence>
<gene>
    <name evidence="5" type="ORF">FPZ54_11640</name>
</gene>
<dbReference type="InterPro" id="IPR025645">
    <property type="entry name" value="DUF4349"/>
</dbReference>
<dbReference type="OrthoDB" id="7448632at2"/>
<feature type="chain" id="PRO_5021700411" evidence="3">
    <location>
        <begin position="23"/>
        <end position="298"/>
    </location>
</feature>
<feature type="signal peptide" evidence="3">
    <location>
        <begin position="1"/>
        <end position="22"/>
    </location>
</feature>
<evidence type="ECO:0000256" key="1">
    <source>
        <dbReference type="SAM" id="Coils"/>
    </source>
</evidence>
<keyword evidence="2" id="KW-0472">Membrane</keyword>
<keyword evidence="2" id="KW-1133">Transmembrane helix</keyword>
<keyword evidence="2" id="KW-0812">Transmembrane</keyword>
<dbReference type="AlphaFoldDB" id="A0A518RGN7"/>
<reference evidence="5 6" key="1">
    <citation type="submission" date="2019-07" db="EMBL/GenBank/DDBJ databases">
        <title>Sphingomonas alkalisoli sp. nov., isolated from rhizosphere soil of Suaedae salsa.</title>
        <authorList>
            <person name="Zhang H."/>
            <person name="Xu L."/>
            <person name="Zhang J.-X."/>
            <person name="Sun J.-Q."/>
        </authorList>
    </citation>
    <scope>NUCLEOTIDE SEQUENCE [LARGE SCALE GENOMIC DNA]</scope>
    <source>
        <strain evidence="5 6">XS-10</strain>
    </source>
</reference>
<evidence type="ECO:0000256" key="3">
    <source>
        <dbReference type="SAM" id="SignalP"/>
    </source>
</evidence>
<protein>
    <submittedName>
        <fullName evidence="5">DUF4349 domain-containing protein</fullName>
    </submittedName>
</protein>
<accession>A0A518RGN7</accession>
<dbReference type="Pfam" id="PF14257">
    <property type="entry name" value="DUF4349"/>
    <property type="match status" value="1"/>
</dbReference>
<keyword evidence="6" id="KW-1185">Reference proteome</keyword>
<feature type="transmembrane region" description="Helical" evidence="2">
    <location>
        <begin position="260"/>
        <end position="283"/>
    </location>
</feature>
<dbReference type="KEGG" id="ssua:FPZ54_11640"/>